<feature type="compositionally biased region" description="Polar residues" evidence="1">
    <location>
        <begin position="1"/>
        <end position="14"/>
    </location>
</feature>
<reference evidence="2 3" key="1">
    <citation type="submission" date="2007-04" db="EMBL/GenBank/DDBJ databases">
        <authorList>
            <person name="Fulton L."/>
            <person name="Clifton S."/>
            <person name="Fulton B."/>
            <person name="Xu J."/>
            <person name="Minx P."/>
            <person name="Pepin K.H."/>
            <person name="Johnson M."/>
            <person name="Thiruvilangam P."/>
            <person name="Bhonagiri V."/>
            <person name="Nash W.E."/>
            <person name="Mardis E.R."/>
            <person name="Wilson R.K."/>
        </authorList>
    </citation>
    <scope>NUCLEOTIDE SEQUENCE [LARGE SCALE GENOMIC DNA]</scope>
    <source>
        <strain evidence="2 3">L2-32</strain>
    </source>
</reference>
<feature type="region of interest" description="Disordered" evidence="1">
    <location>
        <begin position="1"/>
        <end position="34"/>
    </location>
</feature>
<dbReference type="EMBL" id="AAXD02000018">
    <property type="protein sequence ID" value="EDN83352.1"/>
    <property type="molecule type" value="Genomic_DNA"/>
</dbReference>
<dbReference type="HOGENOM" id="CLU_3372319_0_0_11"/>
<proteinExistence type="predicted"/>
<accession>A7A368</accession>
<name>A7A368_BIFAD</name>
<evidence type="ECO:0000313" key="2">
    <source>
        <dbReference type="EMBL" id="EDN83352.1"/>
    </source>
</evidence>
<gene>
    <name evidence="2" type="ORF">BIFADO_00258</name>
</gene>
<protein>
    <submittedName>
        <fullName evidence="2">Uncharacterized protein</fullName>
    </submittedName>
</protein>
<evidence type="ECO:0000256" key="1">
    <source>
        <dbReference type="SAM" id="MobiDB-lite"/>
    </source>
</evidence>
<dbReference type="AlphaFoldDB" id="A7A368"/>
<sequence>MNTMKLGKTRQTAHPQHVSKSRVRIAQQSRESNF</sequence>
<organism evidence="2 3">
    <name type="scientific">Bifidobacterium adolescentis L2-32</name>
    <dbReference type="NCBI Taxonomy" id="411481"/>
    <lineage>
        <taxon>Bacteria</taxon>
        <taxon>Bacillati</taxon>
        <taxon>Actinomycetota</taxon>
        <taxon>Actinomycetes</taxon>
        <taxon>Bifidobacteriales</taxon>
        <taxon>Bifidobacteriaceae</taxon>
        <taxon>Bifidobacterium</taxon>
    </lineage>
</organism>
<comment type="caution">
    <text evidence="2">The sequence shown here is derived from an EMBL/GenBank/DDBJ whole genome shotgun (WGS) entry which is preliminary data.</text>
</comment>
<reference evidence="2 3" key="2">
    <citation type="submission" date="2007-05" db="EMBL/GenBank/DDBJ databases">
        <title>Draft genome sequence of Bifidobacterium adolescentis (L2-32).</title>
        <authorList>
            <person name="Sudarsanam P."/>
            <person name="Ley R."/>
            <person name="Guruge J."/>
            <person name="Turnbaugh P.J."/>
            <person name="Mahowald M."/>
            <person name="Liep D."/>
            <person name="Gordon J."/>
        </authorList>
    </citation>
    <scope>NUCLEOTIDE SEQUENCE [LARGE SCALE GENOMIC DNA]</scope>
    <source>
        <strain evidence="2 3">L2-32</strain>
    </source>
</reference>
<evidence type="ECO:0000313" key="3">
    <source>
        <dbReference type="Proteomes" id="UP000003773"/>
    </source>
</evidence>
<dbReference type="Proteomes" id="UP000003773">
    <property type="component" value="Unassembled WGS sequence"/>
</dbReference>